<dbReference type="Gene3D" id="3.60.120.10">
    <property type="entry name" value="Anthranilate synthase"/>
    <property type="match status" value="1"/>
</dbReference>
<dbReference type="GO" id="GO:0000162">
    <property type="term" value="P:L-tryptophan biosynthetic process"/>
    <property type="evidence" value="ECO:0007669"/>
    <property type="project" value="TreeGrafter"/>
</dbReference>
<dbReference type="EMBL" id="FNKB01000001">
    <property type="protein sequence ID" value="SDQ34815.1"/>
    <property type="molecule type" value="Genomic_DNA"/>
</dbReference>
<gene>
    <name evidence="3" type="ORF">SAMN04488565_2348</name>
</gene>
<protein>
    <submittedName>
        <fullName evidence="3">Chorismate binding enzyme</fullName>
    </submittedName>
</protein>
<organism evidence="3 4">
    <name type="scientific">Leucobacter chromiiresistens</name>
    <dbReference type="NCBI Taxonomy" id="1079994"/>
    <lineage>
        <taxon>Bacteria</taxon>
        <taxon>Bacillati</taxon>
        <taxon>Actinomycetota</taxon>
        <taxon>Actinomycetes</taxon>
        <taxon>Micrococcales</taxon>
        <taxon>Microbacteriaceae</taxon>
        <taxon>Leucobacter</taxon>
    </lineage>
</organism>
<accession>A0A1H1A550</accession>
<dbReference type="Pfam" id="PF00425">
    <property type="entry name" value="Chorismate_bind"/>
    <property type="match status" value="1"/>
</dbReference>
<dbReference type="PANTHER" id="PTHR11236:SF18">
    <property type="entry name" value="AMINODEOXYCHORISMATE SYNTHASE"/>
    <property type="match status" value="1"/>
</dbReference>
<sequence length="500" mass="52494">MPAQVTRPVPPLGPGAEVVAAELARRFSADGAPWFWWDGGGAAAGEERVSILGIASEVRRAAPGEEHEFLERMRRESGAVAADEAHGGASGAFPQRRGFGGGWAIALAYEFGAALLGIAPDPAPGFAPGPVLGVARDPAPGVAPDPEPHPGFAPDVASPVAVALRCEVVVAVDHDANAVELRGPSREAIDAWLDRHGRHLRPVAAEGVAEPESAPARRHDPGDAPRWRRSDAEYAEAVEQCRAAIRAGEAYVLCLTDTAEVPGACDPVEIYERLRAAGPPMRGGILDAGSHALVSASPERFLSVRGRRVATHPIKGTRRRGGSGRADRELAARLAADPKERAENLMIVDLMRNDLSRVCEPGSVRVDRFLDVETHPHVLQLVSTVSGALARGAGVWDAIAAAFPGGSMTGAPKRRAVELLQRIEGGPRGFYSGCFGWIDRGGDAELAMTIRTVELHRGDRPVARAAAGGGITIDSVAASEVSEKHVKAAALLEALCCSAR</sequence>
<dbReference type="InterPro" id="IPR015890">
    <property type="entry name" value="Chorismate_C"/>
</dbReference>
<dbReference type="GO" id="GO:0005737">
    <property type="term" value="C:cytoplasm"/>
    <property type="evidence" value="ECO:0007669"/>
    <property type="project" value="TreeGrafter"/>
</dbReference>
<dbReference type="PANTHER" id="PTHR11236">
    <property type="entry name" value="AMINOBENZOATE/ANTHRANILATE SYNTHASE"/>
    <property type="match status" value="1"/>
</dbReference>
<evidence type="ECO:0000313" key="4">
    <source>
        <dbReference type="Proteomes" id="UP000182690"/>
    </source>
</evidence>
<dbReference type="Proteomes" id="UP000182690">
    <property type="component" value="Unassembled WGS sequence"/>
</dbReference>
<dbReference type="OrthoDB" id="3518032at2"/>
<dbReference type="eggNOG" id="COG0147">
    <property type="taxonomic scope" value="Bacteria"/>
</dbReference>
<dbReference type="STRING" id="1079994.SAMN04488565_2348"/>
<feature type="domain" description="Chorismate-utilising enzyme C-terminal" evidence="2">
    <location>
        <begin position="231"/>
        <end position="487"/>
    </location>
</feature>
<dbReference type="GO" id="GO:0046820">
    <property type="term" value="F:4-amino-4-deoxychorismate synthase activity"/>
    <property type="evidence" value="ECO:0007669"/>
    <property type="project" value="TreeGrafter"/>
</dbReference>
<evidence type="ECO:0000256" key="1">
    <source>
        <dbReference type="SAM" id="MobiDB-lite"/>
    </source>
</evidence>
<evidence type="ECO:0000259" key="2">
    <source>
        <dbReference type="Pfam" id="PF00425"/>
    </source>
</evidence>
<name>A0A1H1A550_9MICO</name>
<evidence type="ECO:0000313" key="3">
    <source>
        <dbReference type="EMBL" id="SDQ34815.1"/>
    </source>
</evidence>
<dbReference type="PRINTS" id="PR00095">
    <property type="entry name" value="ANTSNTHASEI"/>
</dbReference>
<dbReference type="InterPro" id="IPR019999">
    <property type="entry name" value="Anth_synth_I-like"/>
</dbReference>
<dbReference type="InterPro" id="IPR005801">
    <property type="entry name" value="ADC_synthase"/>
</dbReference>
<dbReference type="SUPFAM" id="SSF56322">
    <property type="entry name" value="ADC synthase"/>
    <property type="match status" value="1"/>
</dbReference>
<proteinExistence type="predicted"/>
<feature type="region of interest" description="Disordered" evidence="1">
    <location>
        <begin position="205"/>
        <end position="228"/>
    </location>
</feature>
<dbReference type="AlphaFoldDB" id="A0A1H1A550"/>
<feature type="compositionally biased region" description="Basic and acidic residues" evidence="1">
    <location>
        <begin position="215"/>
        <end position="228"/>
    </location>
</feature>
<dbReference type="GO" id="GO:0008153">
    <property type="term" value="P:4-aminobenzoate biosynthetic process"/>
    <property type="evidence" value="ECO:0007669"/>
    <property type="project" value="TreeGrafter"/>
</dbReference>
<reference evidence="3 4" key="1">
    <citation type="submission" date="2016-10" db="EMBL/GenBank/DDBJ databases">
        <authorList>
            <person name="de Groot N.N."/>
        </authorList>
    </citation>
    <scope>NUCLEOTIDE SEQUENCE [LARGE SCALE GENOMIC DNA]</scope>
    <source>
        <strain evidence="3 4">DSM 22788</strain>
    </source>
</reference>